<dbReference type="InterPro" id="IPR036259">
    <property type="entry name" value="MFS_trans_sf"/>
</dbReference>
<dbReference type="PROSITE" id="PS50850">
    <property type="entry name" value="MFS"/>
    <property type="match status" value="1"/>
</dbReference>
<feature type="transmembrane region" description="Helical" evidence="6">
    <location>
        <begin position="253"/>
        <end position="276"/>
    </location>
</feature>
<keyword evidence="4 6" id="KW-1133">Transmembrane helix</keyword>
<feature type="transmembrane region" description="Helical" evidence="6">
    <location>
        <begin position="312"/>
        <end position="333"/>
    </location>
</feature>
<feature type="transmembrane region" description="Helical" evidence="6">
    <location>
        <begin position="166"/>
        <end position="187"/>
    </location>
</feature>
<dbReference type="PANTHER" id="PTHR43385:SF1">
    <property type="entry name" value="RIBOFLAVIN TRANSPORTER RIBJ"/>
    <property type="match status" value="1"/>
</dbReference>
<feature type="transmembrane region" description="Helical" evidence="6">
    <location>
        <begin position="137"/>
        <end position="160"/>
    </location>
</feature>
<comment type="subcellular location">
    <subcellularLocation>
        <location evidence="1">Membrane</location>
        <topology evidence="1">Multi-pass membrane protein</topology>
    </subcellularLocation>
</comment>
<feature type="transmembrane region" description="Helical" evidence="6">
    <location>
        <begin position="345"/>
        <end position="367"/>
    </location>
</feature>
<evidence type="ECO:0000259" key="7">
    <source>
        <dbReference type="PROSITE" id="PS50850"/>
    </source>
</evidence>
<dbReference type="InterPro" id="IPR020846">
    <property type="entry name" value="MFS_dom"/>
</dbReference>
<evidence type="ECO:0000256" key="3">
    <source>
        <dbReference type="ARBA" id="ARBA00022692"/>
    </source>
</evidence>
<comment type="caution">
    <text evidence="8">The sequence shown here is derived from an EMBL/GenBank/DDBJ whole genome shotgun (WGS) entry which is preliminary data.</text>
</comment>
<evidence type="ECO:0000256" key="6">
    <source>
        <dbReference type="SAM" id="Phobius"/>
    </source>
</evidence>
<dbReference type="EMBL" id="MTEI01000008">
    <property type="protein sequence ID" value="OQW87447.1"/>
    <property type="molecule type" value="Genomic_DNA"/>
</dbReference>
<feature type="transmembrane region" description="Helical" evidence="6">
    <location>
        <begin position="12"/>
        <end position="34"/>
    </location>
</feature>
<dbReference type="InterPro" id="IPR011701">
    <property type="entry name" value="MFS"/>
</dbReference>
<dbReference type="GO" id="GO:0022857">
    <property type="term" value="F:transmembrane transporter activity"/>
    <property type="evidence" value="ECO:0007669"/>
    <property type="project" value="InterPro"/>
</dbReference>
<evidence type="ECO:0000256" key="5">
    <source>
        <dbReference type="ARBA" id="ARBA00023136"/>
    </source>
</evidence>
<name>A0A1W9KSR1_9BURK</name>
<feature type="transmembrane region" description="Helical" evidence="6">
    <location>
        <begin position="288"/>
        <end position="306"/>
    </location>
</feature>
<keyword evidence="5 6" id="KW-0472">Membrane</keyword>
<keyword evidence="3 6" id="KW-0812">Transmembrane</keyword>
<feature type="transmembrane region" description="Helical" evidence="6">
    <location>
        <begin position="102"/>
        <end position="125"/>
    </location>
</feature>
<dbReference type="InterPro" id="IPR052983">
    <property type="entry name" value="MFS_Riboflavin_Transporter"/>
</dbReference>
<evidence type="ECO:0000256" key="1">
    <source>
        <dbReference type="ARBA" id="ARBA00004141"/>
    </source>
</evidence>
<evidence type="ECO:0000313" key="9">
    <source>
        <dbReference type="Proteomes" id="UP000192505"/>
    </source>
</evidence>
<dbReference type="PANTHER" id="PTHR43385">
    <property type="entry name" value="RIBOFLAVIN TRANSPORTER RIBJ"/>
    <property type="match status" value="1"/>
</dbReference>
<feature type="domain" description="Major facilitator superfamily (MFS) profile" evidence="7">
    <location>
        <begin position="11"/>
        <end position="406"/>
    </location>
</feature>
<feature type="transmembrane region" description="Helical" evidence="6">
    <location>
        <begin position="379"/>
        <end position="398"/>
    </location>
</feature>
<feature type="transmembrane region" description="Helical" evidence="6">
    <location>
        <begin position="46"/>
        <end position="66"/>
    </location>
</feature>
<reference evidence="8 9" key="1">
    <citation type="submission" date="2017-01" db="EMBL/GenBank/DDBJ databases">
        <title>Novel large sulfur bacteria in the metagenomes of groundwater-fed chemosynthetic microbial mats in the Lake Huron basin.</title>
        <authorList>
            <person name="Sharrar A.M."/>
            <person name="Flood B.E."/>
            <person name="Bailey J.V."/>
            <person name="Jones D.S."/>
            <person name="Biddanda B."/>
            <person name="Ruberg S.A."/>
            <person name="Marcus D.N."/>
            <person name="Dick G.J."/>
        </authorList>
    </citation>
    <scope>NUCLEOTIDE SEQUENCE [LARGE SCALE GENOMIC DNA]</scope>
    <source>
        <strain evidence="8">A7</strain>
    </source>
</reference>
<gene>
    <name evidence="8" type="ORF">BWK72_12965</name>
</gene>
<dbReference type="AlphaFoldDB" id="A0A1W9KSR1"/>
<feature type="transmembrane region" description="Helical" evidence="6">
    <location>
        <begin position="78"/>
        <end position="96"/>
    </location>
</feature>
<evidence type="ECO:0000313" key="8">
    <source>
        <dbReference type="EMBL" id="OQW87447.1"/>
    </source>
</evidence>
<organism evidence="8 9">
    <name type="scientific">Rhodoferax ferrireducens</name>
    <dbReference type="NCBI Taxonomy" id="192843"/>
    <lineage>
        <taxon>Bacteria</taxon>
        <taxon>Pseudomonadati</taxon>
        <taxon>Pseudomonadota</taxon>
        <taxon>Betaproteobacteria</taxon>
        <taxon>Burkholderiales</taxon>
        <taxon>Comamonadaceae</taxon>
        <taxon>Rhodoferax</taxon>
    </lineage>
</organism>
<dbReference type="Gene3D" id="1.20.1250.20">
    <property type="entry name" value="MFS general substrate transporter like domains"/>
    <property type="match status" value="1"/>
</dbReference>
<evidence type="ECO:0000256" key="2">
    <source>
        <dbReference type="ARBA" id="ARBA00022448"/>
    </source>
</evidence>
<protein>
    <submittedName>
        <fullName evidence="8">MFS transporter</fullName>
    </submittedName>
</protein>
<proteinExistence type="predicted"/>
<dbReference type="Proteomes" id="UP000192505">
    <property type="component" value="Unassembled WGS sequence"/>
</dbReference>
<dbReference type="GO" id="GO:0016020">
    <property type="term" value="C:membrane"/>
    <property type="evidence" value="ECO:0007669"/>
    <property type="project" value="UniProtKB-SubCell"/>
</dbReference>
<sequence length="406" mass="43651">MPQPQPYNPRLVGWLSLAQLISWGSVFYLFALLMAPLERDLGLSRAQVSLAFSLALLAEGLMAYPVGRWIDRGHERAVMTLGSVGVGVCLALHSAVGSLLQLYLLWTVLGAATAAVLYSPAFALVTRRFPHDFRRAIITLTFLGGLASTVFIPLIAWLMGQMGWRPTLLLLALLHFLICAPLHYVVLRGAPQASGQVFASAAIAAQHQPGVHQLIRSLPFLGVGVFITLMMAVTVAIPAHMVNLLRENGLAEVWVIALPAAIGVIQVLGRLLLYFFENRMDLHLVNRLVPLLIPASVLVLLLAPGFGAWQVAAVGLFVLIYGLGNGMLTIVRGTAIAHYVSQQHVATLNGALGVPLALGRAAAPWLLGVMWSPRAGYSHGLWLLLALSVLGVVALIGAQRTRLTVR</sequence>
<evidence type="ECO:0000256" key="4">
    <source>
        <dbReference type="ARBA" id="ARBA00022989"/>
    </source>
</evidence>
<keyword evidence="2" id="KW-0813">Transport</keyword>
<dbReference type="SUPFAM" id="SSF103473">
    <property type="entry name" value="MFS general substrate transporter"/>
    <property type="match status" value="1"/>
</dbReference>
<dbReference type="Pfam" id="PF07690">
    <property type="entry name" value="MFS_1"/>
    <property type="match status" value="1"/>
</dbReference>
<feature type="transmembrane region" description="Helical" evidence="6">
    <location>
        <begin position="218"/>
        <end position="241"/>
    </location>
</feature>
<accession>A0A1W9KSR1</accession>